<sequence>MKRYIYTPDGSLPDTYVLDTTRADWRQWVEFVNATYKVMFRDAYEQEHESIDFTAVLKCWDDNEADGWPFASISVGEVQVNCFFLAEDIIDGDIDPRQFKQPENHLQLMSYLVSLSTMLGKKVVMLSEGTRLEEHNSFDPEPLVIIDKGETWVNAYWLD</sequence>
<evidence type="ECO:0000313" key="2">
    <source>
        <dbReference type="Proteomes" id="UP001211872"/>
    </source>
</evidence>
<name>A0ABY7PRG6_9BACT</name>
<reference evidence="1 2" key="1">
    <citation type="journal article" date="2011" name="Int. J. Syst. Evol. Microbiol.">
        <title>Hymenobacter yonginensis sp. nov., isolated from a mesotrophic artificial lake.</title>
        <authorList>
            <person name="Joung Y."/>
            <person name="Cho S.H."/>
            <person name="Kim H."/>
            <person name="Kim S.B."/>
            <person name="Joh K."/>
        </authorList>
    </citation>
    <scope>NUCLEOTIDE SEQUENCE [LARGE SCALE GENOMIC DNA]</scope>
    <source>
        <strain evidence="1 2">KCTC 22745</strain>
    </source>
</reference>
<gene>
    <name evidence="1" type="ORF">O9Z63_04165</name>
</gene>
<dbReference type="Proteomes" id="UP001211872">
    <property type="component" value="Chromosome"/>
</dbReference>
<evidence type="ECO:0000313" key="1">
    <source>
        <dbReference type="EMBL" id="WBO85441.1"/>
    </source>
</evidence>
<organism evidence="1 2">
    <name type="scientific">Hymenobacter yonginensis</name>
    <dbReference type="NCBI Taxonomy" id="748197"/>
    <lineage>
        <taxon>Bacteria</taxon>
        <taxon>Pseudomonadati</taxon>
        <taxon>Bacteroidota</taxon>
        <taxon>Cytophagia</taxon>
        <taxon>Cytophagales</taxon>
        <taxon>Hymenobacteraceae</taxon>
        <taxon>Hymenobacter</taxon>
    </lineage>
</organism>
<protein>
    <submittedName>
        <fullName evidence="1">Uncharacterized protein</fullName>
    </submittedName>
</protein>
<proteinExistence type="predicted"/>
<dbReference type="RefSeq" id="WP_270128048.1">
    <property type="nucleotide sequence ID" value="NZ_CP115396.1"/>
</dbReference>
<dbReference type="EMBL" id="CP115396">
    <property type="protein sequence ID" value="WBO85441.1"/>
    <property type="molecule type" value="Genomic_DNA"/>
</dbReference>
<keyword evidence="2" id="KW-1185">Reference proteome</keyword>
<accession>A0ABY7PRG6</accession>